<protein>
    <submittedName>
        <fullName evidence="3">BTB domain-containing protein</fullName>
    </submittedName>
</protein>
<dbReference type="WBParaSite" id="PSU_v2.g8132.t1">
    <property type="protein sequence ID" value="PSU_v2.g8132.t1"/>
    <property type="gene ID" value="PSU_v2.g8132"/>
</dbReference>
<dbReference type="InterPro" id="IPR011333">
    <property type="entry name" value="SKP1/BTB/POZ_sf"/>
</dbReference>
<sequence length="118" mass="14187">MSDEDRDSLNEYAYKMQMDRFKVFKEQDREKGHLDVAFEIEGKKLHVNKYLLTTASEPLNAWLSDRWSTKDEVIKIEDYSFDCFYEFIQFIYTGRCDLSSENVFKMVDMAEFYNGQIR</sequence>
<proteinExistence type="predicted"/>
<dbReference type="AlphaFoldDB" id="A0A914ZCZ9"/>
<accession>A0A914ZCZ9</accession>
<dbReference type="Pfam" id="PF00651">
    <property type="entry name" value="BTB"/>
    <property type="match status" value="1"/>
</dbReference>
<evidence type="ECO:0000313" key="3">
    <source>
        <dbReference type="WBParaSite" id="PSU_v2.g8132.t1"/>
    </source>
</evidence>
<dbReference type="Gene3D" id="3.30.710.10">
    <property type="entry name" value="Potassium Channel Kv1.1, Chain A"/>
    <property type="match status" value="1"/>
</dbReference>
<name>A0A914ZCZ9_9BILA</name>
<reference evidence="3" key="1">
    <citation type="submission" date="2022-11" db="UniProtKB">
        <authorList>
            <consortium name="WormBaseParasite"/>
        </authorList>
    </citation>
    <scope>IDENTIFICATION</scope>
</reference>
<dbReference type="InterPro" id="IPR000210">
    <property type="entry name" value="BTB/POZ_dom"/>
</dbReference>
<keyword evidence="2" id="KW-1185">Reference proteome</keyword>
<feature type="domain" description="BTB" evidence="1">
    <location>
        <begin position="34"/>
        <end position="100"/>
    </location>
</feature>
<organism evidence="2 3">
    <name type="scientific">Panagrolaimus superbus</name>
    <dbReference type="NCBI Taxonomy" id="310955"/>
    <lineage>
        <taxon>Eukaryota</taxon>
        <taxon>Metazoa</taxon>
        <taxon>Ecdysozoa</taxon>
        <taxon>Nematoda</taxon>
        <taxon>Chromadorea</taxon>
        <taxon>Rhabditida</taxon>
        <taxon>Tylenchina</taxon>
        <taxon>Panagrolaimomorpha</taxon>
        <taxon>Panagrolaimoidea</taxon>
        <taxon>Panagrolaimidae</taxon>
        <taxon>Panagrolaimus</taxon>
    </lineage>
</organism>
<dbReference type="SUPFAM" id="SSF54695">
    <property type="entry name" value="POZ domain"/>
    <property type="match status" value="1"/>
</dbReference>
<evidence type="ECO:0000259" key="1">
    <source>
        <dbReference type="PROSITE" id="PS50097"/>
    </source>
</evidence>
<dbReference type="PANTHER" id="PTHR24410">
    <property type="entry name" value="HL07962P-RELATED"/>
    <property type="match status" value="1"/>
</dbReference>
<dbReference type="PANTHER" id="PTHR24410:SF23">
    <property type="entry name" value="BTB DOMAIN-CONTAINING PROTEIN-RELATED"/>
    <property type="match status" value="1"/>
</dbReference>
<dbReference type="SMART" id="SM00225">
    <property type="entry name" value="BTB"/>
    <property type="match status" value="1"/>
</dbReference>
<dbReference type="Proteomes" id="UP000887577">
    <property type="component" value="Unplaced"/>
</dbReference>
<dbReference type="PROSITE" id="PS50097">
    <property type="entry name" value="BTB"/>
    <property type="match status" value="1"/>
</dbReference>
<evidence type="ECO:0000313" key="2">
    <source>
        <dbReference type="Proteomes" id="UP000887577"/>
    </source>
</evidence>
<dbReference type="InterPro" id="IPR051481">
    <property type="entry name" value="BTB-POZ/Galectin-3-binding"/>
</dbReference>